<sequence>MHAPINQSGGSLPALTSIRFLAAITVVVSHYSELGLLKLPSQIFDFVDGGRPAVSLFFVLSGFILTFTYRDQLAAKGARSFYQARFARIYPVVLLGLALCVPTTLYLLNSDDRSLLMQWYALKNPAYLSLAASLVCQLLLLNAWFPFAAVNQPWNGPSDSVSCEAFFYTMFPLMLRKMMSMQLAWLSFACIGFFLMQGLWIVFLQTFLPLSRSGFLVVGLPLTRLFEFVVGVYAAILFHRLREQGVNRHALGIKLVGSSLIALTVLALWRPVSPAFYLDSPWFAALILGLALLDRPVINFLNQRSLVRLGEASYSLYLIHVPIAYLAYIAGFRQSNGWIAMLFAVVASLLIFRFYEEPMRKRIRTRFSAVSIPADNKLTA</sequence>
<feature type="transmembrane region" description="Helical" evidence="1">
    <location>
        <begin position="314"/>
        <end position="331"/>
    </location>
</feature>
<comment type="caution">
    <text evidence="3">The sequence shown here is derived from an EMBL/GenBank/DDBJ whole genome shotgun (WGS) entry which is preliminary data.</text>
</comment>
<dbReference type="InterPro" id="IPR050879">
    <property type="entry name" value="Acyltransferase_3"/>
</dbReference>
<feature type="transmembrane region" description="Helical" evidence="1">
    <location>
        <begin position="275"/>
        <end position="293"/>
    </location>
</feature>
<feature type="transmembrane region" description="Helical" evidence="1">
    <location>
        <begin position="215"/>
        <end position="238"/>
    </location>
</feature>
<reference evidence="3 4" key="1">
    <citation type="journal article" date="2015" name="Genome Announc.">
        <title>Draft Genome Sequence of Burkholderia sp. Strain PML1(12), an Ectomycorrhizosphere-Inhabiting Bacterium with Effective Mineral-Weathering Ability.</title>
        <authorList>
            <person name="Uroz S."/>
            <person name="Oger P."/>
        </authorList>
    </citation>
    <scope>NUCLEOTIDE SEQUENCE [LARGE SCALE GENOMIC DNA]</scope>
    <source>
        <strain evidence="4">PML1(12)</strain>
    </source>
</reference>
<proteinExistence type="predicted"/>
<feature type="transmembrane region" description="Helical" evidence="1">
    <location>
        <begin position="250"/>
        <end position="269"/>
    </location>
</feature>
<dbReference type="GO" id="GO:0016747">
    <property type="term" value="F:acyltransferase activity, transferring groups other than amino-acyl groups"/>
    <property type="evidence" value="ECO:0007669"/>
    <property type="project" value="InterPro"/>
</dbReference>
<evidence type="ECO:0000313" key="4">
    <source>
        <dbReference type="Proteomes" id="UP000035963"/>
    </source>
</evidence>
<keyword evidence="1" id="KW-1133">Transmembrane helix</keyword>
<dbReference type="PATRIC" id="fig|908627.4.peg.2863"/>
<feature type="transmembrane region" description="Helical" evidence="1">
    <location>
        <begin position="89"/>
        <end position="108"/>
    </location>
</feature>
<evidence type="ECO:0000256" key="1">
    <source>
        <dbReference type="SAM" id="Phobius"/>
    </source>
</evidence>
<feature type="transmembrane region" description="Helical" evidence="1">
    <location>
        <begin position="12"/>
        <end position="32"/>
    </location>
</feature>
<dbReference type="Proteomes" id="UP000035963">
    <property type="component" value="Unassembled WGS sequence"/>
</dbReference>
<dbReference type="PANTHER" id="PTHR23028:SF131">
    <property type="entry name" value="BLR2367 PROTEIN"/>
    <property type="match status" value="1"/>
</dbReference>
<dbReference type="Pfam" id="PF01757">
    <property type="entry name" value="Acyl_transf_3"/>
    <property type="match status" value="1"/>
</dbReference>
<dbReference type="GO" id="GO:0000271">
    <property type="term" value="P:polysaccharide biosynthetic process"/>
    <property type="evidence" value="ECO:0007669"/>
    <property type="project" value="TreeGrafter"/>
</dbReference>
<protein>
    <submittedName>
        <fullName evidence="3">Acyltransferase</fullName>
    </submittedName>
</protein>
<keyword evidence="1" id="KW-0472">Membrane</keyword>
<dbReference type="EMBL" id="AEJF01000085">
    <property type="protein sequence ID" value="KLU25771.1"/>
    <property type="molecule type" value="Genomic_DNA"/>
</dbReference>
<feature type="transmembrane region" description="Helical" evidence="1">
    <location>
        <begin position="337"/>
        <end position="355"/>
    </location>
</feature>
<dbReference type="PANTHER" id="PTHR23028">
    <property type="entry name" value="ACETYLTRANSFERASE"/>
    <property type="match status" value="1"/>
</dbReference>
<feature type="domain" description="Acyltransferase 3" evidence="2">
    <location>
        <begin position="14"/>
        <end position="351"/>
    </location>
</feature>
<dbReference type="AlphaFoldDB" id="A0A0J1CZI5"/>
<feature type="transmembrane region" description="Helical" evidence="1">
    <location>
        <begin position="183"/>
        <end position="203"/>
    </location>
</feature>
<organism evidence="3 4">
    <name type="scientific">Caballeronia mineralivorans PML1(12)</name>
    <dbReference type="NCBI Taxonomy" id="908627"/>
    <lineage>
        <taxon>Bacteria</taxon>
        <taxon>Pseudomonadati</taxon>
        <taxon>Pseudomonadota</taxon>
        <taxon>Betaproteobacteria</taxon>
        <taxon>Burkholderiales</taxon>
        <taxon>Burkholderiaceae</taxon>
        <taxon>Caballeronia</taxon>
    </lineage>
</organism>
<dbReference type="GO" id="GO:0016020">
    <property type="term" value="C:membrane"/>
    <property type="evidence" value="ECO:0007669"/>
    <property type="project" value="TreeGrafter"/>
</dbReference>
<keyword evidence="4" id="KW-1185">Reference proteome</keyword>
<dbReference type="RefSeq" id="WP_047847027.1">
    <property type="nucleotide sequence ID" value="NZ_AEJF01000085.1"/>
</dbReference>
<evidence type="ECO:0000259" key="2">
    <source>
        <dbReference type="Pfam" id="PF01757"/>
    </source>
</evidence>
<gene>
    <name evidence="3" type="ORF">EOS_12875</name>
</gene>
<keyword evidence="3" id="KW-0012">Acyltransferase</keyword>
<feature type="transmembrane region" description="Helical" evidence="1">
    <location>
        <begin position="52"/>
        <end position="69"/>
    </location>
</feature>
<dbReference type="InterPro" id="IPR002656">
    <property type="entry name" value="Acyl_transf_3_dom"/>
</dbReference>
<keyword evidence="1" id="KW-0812">Transmembrane</keyword>
<keyword evidence="3" id="KW-0808">Transferase</keyword>
<feature type="transmembrane region" description="Helical" evidence="1">
    <location>
        <begin position="128"/>
        <end position="150"/>
    </location>
</feature>
<name>A0A0J1CZI5_9BURK</name>
<evidence type="ECO:0000313" key="3">
    <source>
        <dbReference type="EMBL" id="KLU25771.1"/>
    </source>
</evidence>
<accession>A0A0J1CZI5</accession>